<name>A0A1G5R7Q8_PHOLU</name>
<evidence type="ECO:0000313" key="2">
    <source>
        <dbReference type="Proteomes" id="UP000183223"/>
    </source>
</evidence>
<evidence type="ECO:0000313" key="1">
    <source>
        <dbReference type="EMBL" id="SCZ69820.1"/>
    </source>
</evidence>
<dbReference type="Proteomes" id="UP000183223">
    <property type="component" value="Unassembled WGS sequence"/>
</dbReference>
<organism evidence="1 2">
    <name type="scientific">Photorhabdus luminescens</name>
    <name type="common">Xenorhabdus luminescens</name>
    <dbReference type="NCBI Taxonomy" id="29488"/>
    <lineage>
        <taxon>Bacteria</taxon>
        <taxon>Pseudomonadati</taxon>
        <taxon>Pseudomonadota</taxon>
        <taxon>Gammaproteobacteria</taxon>
        <taxon>Enterobacterales</taxon>
        <taxon>Morganellaceae</taxon>
        <taxon>Photorhabdus</taxon>
    </lineage>
</organism>
<accession>A0A1G5R7Q8</accession>
<reference evidence="2" key="1">
    <citation type="submission" date="2016-10" db="EMBL/GenBank/DDBJ databases">
        <authorList>
            <person name="Varghese N."/>
            <person name="Submissions S."/>
        </authorList>
    </citation>
    <scope>NUCLEOTIDE SEQUENCE [LARGE SCALE GENOMIC DNA]</scope>
    <source>
        <strain evidence="2">ATCC 29999</strain>
    </source>
</reference>
<proteinExistence type="predicted"/>
<protein>
    <submittedName>
        <fullName evidence="1">Uncharacterized protein</fullName>
    </submittedName>
</protein>
<keyword evidence="2" id="KW-1185">Reference proteome</keyword>
<dbReference type="EMBL" id="FMWJ01000018">
    <property type="protein sequence ID" value="SCZ69820.1"/>
    <property type="molecule type" value="Genomic_DNA"/>
</dbReference>
<dbReference type="AlphaFoldDB" id="A0A1G5R7Q8"/>
<sequence>MNATGSLSFKLPLCWLHSLTPVTWFAMLPGIRSLAVAIHLEIHRVYSHFVVENIFMGIKLAILLRINRESYV</sequence>
<gene>
    <name evidence="1" type="ORF">SAMN02982990_03346</name>
</gene>